<proteinExistence type="predicted"/>
<gene>
    <name evidence="1" type="ORF">O185_01490</name>
</gene>
<dbReference type="AlphaFoldDB" id="U7R5W3"/>
<dbReference type="EMBL" id="AXDT01000015">
    <property type="protein sequence ID" value="ERT14832.1"/>
    <property type="molecule type" value="Genomic_DNA"/>
</dbReference>
<accession>U7R5W3</accession>
<reference evidence="1 2" key="1">
    <citation type="submission" date="2013-10" db="EMBL/GenBank/DDBJ databases">
        <title>Whole Genome Shotgun Sequence of Photorhabdus temperata J3.</title>
        <authorList>
            <person name="Park G.-S."/>
            <person name="Hong S.-J."/>
            <person name="Shin J.-H."/>
        </authorList>
    </citation>
    <scope>NUCLEOTIDE SEQUENCE [LARGE SCALE GENOMIC DNA]</scope>
    <source>
        <strain evidence="1 2">J3</strain>
    </source>
</reference>
<protein>
    <submittedName>
        <fullName evidence="1">Uncharacterized protein</fullName>
    </submittedName>
</protein>
<evidence type="ECO:0000313" key="1">
    <source>
        <dbReference type="EMBL" id="ERT14832.1"/>
    </source>
</evidence>
<dbReference type="Proteomes" id="UP000017133">
    <property type="component" value="Unassembled WGS sequence"/>
</dbReference>
<evidence type="ECO:0000313" key="2">
    <source>
        <dbReference type="Proteomes" id="UP000017133"/>
    </source>
</evidence>
<name>U7R5W3_PHOTE</name>
<sequence>MKCGLKEINAGSFAGIVGLRPALVAVIVGRKCAVNAGPTIYKCGLLQIDGRGSTFPSLQARLSGPA</sequence>
<comment type="caution">
    <text evidence="1">The sequence shown here is derived from an EMBL/GenBank/DDBJ whole genome shotgun (WGS) entry which is preliminary data.</text>
</comment>
<keyword evidence="2" id="KW-1185">Reference proteome</keyword>
<organism evidence="1 2">
    <name type="scientific">Photorhabdus temperata J3</name>
    <dbReference type="NCBI Taxonomy" id="1389415"/>
    <lineage>
        <taxon>Bacteria</taxon>
        <taxon>Pseudomonadati</taxon>
        <taxon>Pseudomonadota</taxon>
        <taxon>Gammaproteobacteria</taxon>
        <taxon>Enterobacterales</taxon>
        <taxon>Morganellaceae</taxon>
        <taxon>Photorhabdus</taxon>
    </lineage>
</organism>